<reference evidence="2 3" key="1">
    <citation type="submission" date="2020-08" db="EMBL/GenBank/DDBJ databases">
        <title>Genomic Encyclopedia of Type Strains, Phase III (KMG-III): the genomes of soil and plant-associated and newly described type strains.</title>
        <authorList>
            <person name="Whitman W."/>
        </authorList>
    </citation>
    <scope>NUCLEOTIDE SEQUENCE [LARGE SCALE GENOMIC DNA]</scope>
    <source>
        <strain evidence="2 3">CECT 8693</strain>
    </source>
</reference>
<dbReference type="AlphaFoldDB" id="A0A7W3SRC3"/>
<comment type="caution">
    <text evidence="2">The sequence shown here is derived from an EMBL/GenBank/DDBJ whole genome shotgun (WGS) entry which is preliminary data.</text>
</comment>
<dbReference type="Proteomes" id="UP000567067">
    <property type="component" value="Unassembled WGS sequence"/>
</dbReference>
<evidence type="ECO:0000313" key="2">
    <source>
        <dbReference type="EMBL" id="MBA9084654.1"/>
    </source>
</evidence>
<keyword evidence="1" id="KW-0812">Transmembrane</keyword>
<evidence type="ECO:0000313" key="3">
    <source>
        <dbReference type="Proteomes" id="UP000567067"/>
    </source>
</evidence>
<sequence length="65" mass="6731">MVGIQLTALHYVYLAFIAAVALIGAVLLPVAIRVGLPALGAAMAMNLFGHGIALSATILFRVLQN</sequence>
<feature type="transmembrane region" description="Helical" evidence="1">
    <location>
        <begin position="38"/>
        <end position="63"/>
    </location>
</feature>
<protein>
    <submittedName>
        <fullName evidence="2">Uncharacterized protein</fullName>
    </submittedName>
</protein>
<evidence type="ECO:0000256" key="1">
    <source>
        <dbReference type="SAM" id="Phobius"/>
    </source>
</evidence>
<accession>A0A7W3SRC3</accession>
<name>A0A7W3SRC3_9BACL</name>
<keyword evidence="1" id="KW-0472">Membrane</keyword>
<dbReference type="EMBL" id="JACJIP010000005">
    <property type="protein sequence ID" value="MBA9084654.1"/>
    <property type="molecule type" value="Genomic_DNA"/>
</dbReference>
<feature type="transmembrane region" description="Helical" evidence="1">
    <location>
        <begin position="12"/>
        <end position="32"/>
    </location>
</feature>
<organism evidence="2 3">
    <name type="scientific">Fontibacillus solani</name>
    <dbReference type="NCBI Taxonomy" id="1572857"/>
    <lineage>
        <taxon>Bacteria</taxon>
        <taxon>Bacillati</taxon>
        <taxon>Bacillota</taxon>
        <taxon>Bacilli</taxon>
        <taxon>Bacillales</taxon>
        <taxon>Paenibacillaceae</taxon>
        <taxon>Fontibacillus</taxon>
    </lineage>
</organism>
<keyword evidence="3" id="KW-1185">Reference proteome</keyword>
<keyword evidence="1" id="KW-1133">Transmembrane helix</keyword>
<proteinExistence type="predicted"/>
<gene>
    <name evidence="2" type="ORF">FHR92_001115</name>
</gene>